<feature type="transmembrane region" description="Helical" evidence="7">
    <location>
        <begin position="349"/>
        <end position="369"/>
    </location>
</feature>
<dbReference type="PANTHER" id="PTHR23513:SF6">
    <property type="entry name" value="MAJOR FACILITATOR SUPERFAMILY ASSOCIATED DOMAIN-CONTAINING PROTEIN"/>
    <property type="match status" value="1"/>
</dbReference>
<name>A0ABR8WU06_9MICO</name>
<dbReference type="InterPro" id="IPR010290">
    <property type="entry name" value="TM_effector"/>
</dbReference>
<keyword evidence="3" id="KW-1003">Cell membrane</keyword>
<dbReference type="InterPro" id="IPR020846">
    <property type="entry name" value="MFS_dom"/>
</dbReference>
<feature type="transmembrane region" description="Helical" evidence="7">
    <location>
        <begin position="159"/>
        <end position="186"/>
    </location>
</feature>
<proteinExistence type="predicted"/>
<keyword evidence="2" id="KW-0813">Transport</keyword>
<dbReference type="Pfam" id="PF05977">
    <property type="entry name" value="MFS_3"/>
    <property type="match status" value="1"/>
</dbReference>
<evidence type="ECO:0000313" key="10">
    <source>
        <dbReference type="Proteomes" id="UP000651517"/>
    </source>
</evidence>
<dbReference type="PANTHER" id="PTHR23513">
    <property type="entry name" value="INTEGRAL MEMBRANE EFFLUX PROTEIN-RELATED"/>
    <property type="match status" value="1"/>
</dbReference>
<keyword evidence="4 7" id="KW-0812">Transmembrane</keyword>
<dbReference type="Gene3D" id="1.20.1250.20">
    <property type="entry name" value="MFS general substrate transporter like domains"/>
    <property type="match status" value="1"/>
</dbReference>
<dbReference type="CDD" id="cd06173">
    <property type="entry name" value="MFS_MefA_like"/>
    <property type="match status" value="1"/>
</dbReference>
<feature type="domain" description="Major facilitator superfamily (MFS) profile" evidence="8">
    <location>
        <begin position="218"/>
        <end position="402"/>
    </location>
</feature>
<feature type="transmembrane region" description="Helical" evidence="7">
    <location>
        <begin position="253"/>
        <end position="274"/>
    </location>
</feature>
<comment type="caution">
    <text evidence="9">The sequence shown here is derived from an EMBL/GenBank/DDBJ whole genome shotgun (WGS) entry which is preliminary data.</text>
</comment>
<feature type="transmembrane region" description="Helical" evidence="7">
    <location>
        <begin position="375"/>
        <end position="393"/>
    </location>
</feature>
<feature type="transmembrane region" description="Helical" evidence="7">
    <location>
        <begin position="84"/>
        <end position="111"/>
    </location>
</feature>
<keyword evidence="6 7" id="KW-0472">Membrane</keyword>
<sequence>MRLGREFSRLWLGNAASNLSDGIAFAALPLLAAALTDDPRAVAGLTVASTLPRLLTVLGIGVVIDRVARRRLLWASNLVRASLFALLAVLVLTGMIQLWSLYLIFAVIGIAELVSDSTVAAVIPQTSGPHPHALDAANSRIAGAQTLIDEFVGPPLGGLLFAAAAFLPFGANTVAALIATGCFLLLTGRYAPQAPPEQRTAVCADLGTAVRWAHRQPVIGTLITVTALASIGYMIPFSYLVLFAREKLGLGPVGYGLLLSVTALGGLAGAVIAGPLRRWLGYGRAILAMLLMAAVTFVITGVSSSVIVVAVALAIYILHAVVWNVLAASLRQRLTPEHLMGRIGAVTRLASLSGLTIGAVAGGILAEAFGLRTPFLIAAAIFTAAAAVVIPVIRRFDAAGGG</sequence>
<gene>
    <name evidence="9" type="ORF">H9634_06275</name>
</gene>
<evidence type="ECO:0000256" key="7">
    <source>
        <dbReference type="SAM" id="Phobius"/>
    </source>
</evidence>
<evidence type="ECO:0000256" key="1">
    <source>
        <dbReference type="ARBA" id="ARBA00004651"/>
    </source>
</evidence>
<evidence type="ECO:0000256" key="6">
    <source>
        <dbReference type="ARBA" id="ARBA00023136"/>
    </source>
</evidence>
<evidence type="ECO:0000256" key="3">
    <source>
        <dbReference type="ARBA" id="ARBA00022475"/>
    </source>
</evidence>
<feature type="transmembrane region" description="Helical" evidence="7">
    <location>
        <begin position="281"/>
        <end position="300"/>
    </location>
</feature>
<evidence type="ECO:0000256" key="2">
    <source>
        <dbReference type="ARBA" id="ARBA00022448"/>
    </source>
</evidence>
<evidence type="ECO:0000256" key="4">
    <source>
        <dbReference type="ARBA" id="ARBA00022692"/>
    </source>
</evidence>
<keyword evidence="5 7" id="KW-1133">Transmembrane helix</keyword>
<evidence type="ECO:0000259" key="8">
    <source>
        <dbReference type="PROSITE" id="PS50850"/>
    </source>
</evidence>
<dbReference type="Proteomes" id="UP000651517">
    <property type="component" value="Unassembled WGS sequence"/>
</dbReference>
<protein>
    <submittedName>
        <fullName evidence="9">MFS transporter</fullName>
    </submittedName>
</protein>
<feature type="transmembrane region" description="Helical" evidence="7">
    <location>
        <begin position="41"/>
        <end position="64"/>
    </location>
</feature>
<evidence type="ECO:0000313" key="9">
    <source>
        <dbReference type="EMBL" id="MBD8020383.1"/>
    </source>
</evidence>
<dbReference type="RefSeq" id="WP_191725846.1">
    <property type="nucleotide sequence ID" value="NZ_JACSPY010000004.1"/>
</dbReference>
<keyword evidence="10" id="KW-1185">Reference proteome</keyword>
<accession>A0ABR8WU06</accession>
<feature type="transmembrane region" description="Helical" evidence="7">
    <location>
        <begin position="12"/>
        <end position="35"/>
    </location>
</feature>
<dbReference type="PROSITE" id="PS50850">
    <property type="entry name" value="MFS"/>
    <property type="match status" value="1"/>
</dbReference>
<organism evidence="9 10">
    <name type="scientific">Brevibacterium gallinarum</name>
    <dbReference type="NCBI Taxonomy" id="2762220"/>
    <lineage>
        <taxon>Bacteria</taxon>
        <taxon>Bacillati</taxon>
        <taxon>Actinomycetota</taxon>
        <taxon>Actinomycetes</taxon>
        <taxon>Micrococcales</taxon>
        <taxon>Brevibacteriaceae</taxon>
        <taxon>Brevibacterium</taxon>
    </lineage>
</organism>
<reference evidence="9 10" key="1">
    <citation type="submission" date="2020-08" db="EMBL/GenBank/DDBJ databases">
        <title>A Genomic Blueprint of the Chicken Gut Microbiome.</title>
        <authorList>
            <person name="Gilroy R."/>
            <person name="Ravi A."/>
            <person name="Getino M."/>
            <person name="Pursley I."/>
            <person name="Horton D.L."/>
            <person name="Alikhan N.-F."/>
            <person name="Baker D."/>
            <person name="Gharbi K."/>
            <person name="Hall N."/>
            <person name="Watson M."/>
            <person name="Adriaenssens E.M."/>
            <person name="Foster-Nyarko E."/>
            <person name="Jarju S."/>
            <person name="Secka A."/>
            <person name="Antonio M."/>
            <person name="Oren A."/>
            <person name="Chaudhuri R."/>
            <person name="La Ragione R.M."/>
            <person name="Hildebrand F."/>
            <person name="Pallen M.J."/>
        </authorList>
    </citation>
    <scope>NUCLEOTIDE SEQUENCE [LARGE SCALE GENOMIC DNA]</scope>
    <source>
        <strain evidence="9 10">Re57</strain>
    </source>
</reference>
<dbReference type="SUPFAM" id="SSF103473">
    <property type="entry name" value="MFS general substrate transporter"/>
    <property type="match status" value="1"/>
</dbReference>
<feature type="transmembrane region" description="Helical" evidence="7">
    <location>
        <begin position="306"/>
        <end position="328"/>
    </location>
</feature>
<dbReference type="EMBL" id="JACSPY010000004">
    <property type="protein sequence ID" value="MBD8020383.1"/>
    <property type="molecule type" value="Genomic_DNA"/>
</dbReference>
<dbReference type="InterPro" id="IPR036259">
    <property type="entry name" value="MFS_trans_sf"/>
</dbReference>
<feature type="transmembrane region" description="Helical" evidence="7">
    <location>
        <begin position="218"/>
        <end position="241"/>
    </location>
</feature>
<evidence type="ECO:0000256" key="5">
    <source>
        <dbReference type="ARBA" id="ARBA00022989"/>
    </source>
</evidence>
<comment type="subcellular location">
    <subcellularLocation>
        <location evidence="1">Cell membrane</location>
        <topology evidence="1">Multi-pass membrane protein</topology>
    </subcellularLocation>
</comment>